<evidence type="ECO:0000256" key="11">
    <source>
        <dbReference type="ARBA" id="ARBA00023286"/>
    </source>
</evidence>
<evidence type="ECO:0000256" key="4">
    <source>
        <dbReference type="ARBA" id="ARBA00022989"/>
    </source>
</evidence>
<dbReference type="SUPFAM" id="SSF53822">
    <property type="entry name" value="Periplasmic binding protein-like I"/>
    <property type="match status" value="1"/>
</dbReference>
<dbReference type="Pfam" id="PF10613">
    <property type="entry name" value="Lig_chan-Glu_bd"/>
    <property type="match status" value="1"/>
</dbReference>
<name>A0AAV2I0M1_LYMST</name>
<keyword evidence="16" id="KW-0732">Signal</keyword>
<dbReference type="SMART" id="SM00079">
    <property type="entry name" value="PBPe"/>
    <property type="match status" value="1"/>
</dbReference>
<proteinExistence type="predicted"/>
<dbReference type="Gene3D" id="3.40.190.10">
    <property type="entry name" value="Periplasmic binding protein-like II"/>
    <property type="match status" value="2"/>
</dbReference>
<reference evidence="19 20" key="1">
    <citation type="submission" date="2024-04" db="EMBL/GenBank/DDBJ databases">
        <authorList>
            <consortium name="Genoscope - CEA"/>
            <person name="William W."/>
        </authorList>
    </citation>
    <scope>NUCLEOTIDE SEQUENCE [LARGE SCALE GENOMIC DNA]</scope>
</reference>
<dbReference type="FunFam" id="3.40.190.10:FF:000024">
    <property type="entry name" value="Glutamate receptor, ionotropic, delta 1"/>
    <property type="match status" value="1"/>
</dbReference>
<evidence type="ECO:0000256" key="1">
    <source>
        <dbReference type="ARBA" id="ARBA00004141"/>
    </source>
</evidence>
<keyword evidence="10" id="KW-0628">Postsynaptic cell membrane</keyword>
<evidence type="ECO:0000256" key="14">
    <source>
        <dbReference type="SAM" id="MobiDB-lite"/>
    </source>
</evidence>
<evidence type="ECO:0000256" key="15">
    <source>
        <dbReference type="SAM" id="Phobius"/>
    </source>
</evidence>
<keyword evidence="6" id="KW-0406">Ion transport</keyword>
<keyword evidence="12" id="KW-0407">Ion channel</keyword>
<keyword evidence="11" id="KW-1071">Ligand-gated ion channel</keyword>
<dbReference type="EMBL" id="CAXITT010000372">
    <property type="protein sequence ID" value="CAL1540122.1"/>
    <property type="molecule type" value="Genomic_DNA"/>
</dbReference>
<comment type="caution">
    <text evidence="19">The sequence shown here is derived from an EMBL/GenBank/DDBJ whole genome shotgun (WGS) entry which is preliminary data.</text>
</comment>
<feature type="region of interest" description="Disordered" evidence="14">
    <location>
        <begin position="840"/>
        <end position="862"/>
    </location>
</feature>
<evidence type="ECO:0000256" key="3">
    <source>
        <dbReference type="ARBA" id="ARBA00022692"/>
    </source>
</evidence>
<evidence type="ECO:0000256" key="12">
    <source>
        <dbReference type="ARBA" id="ARBA00023303"/>
    </source>
</evidence>
<dbReference type="PANTHER" id="PTHR18966">
    <property type="entry name" value="IONOTROPIC GLUTAMATE RECEPTOR"/>
    <property type="match status" value="1"/>
</dbReference>
<keyword evidence="2" id="KW-0813">Transport</keyword>
<dbReference type="FunFam" id="1.10.287.70:FF:000143">
    <property type="entry name" value="Probable glutamate receptor"/>
    <property type="match status" value="1"/>
</dbReference>
<protein>
    <submittedName>
        <fullName evidence="19">Uncharacterized protein</fullName>
    </submittedName>
</protein>
<evidence type="ECO:0000256" key="5">
    <source>
        <dbReference type="ARBA" id="ARBA00023018"/>
    </source>
</evidence>
<dbReference type="InterPro" id="IPR001320">
    <property type="entry name" value="Iontro_rcpt_C"/>
</dbReference>
<comment type="subcellular location">
    <subcellularLocation>
        <location evidence="1">Membrane</location>
        <topology evidence="1">Multi-pass membrane protein</topology>
    </subcellularLocation>
    <subcellularLocation>
        <location evidence="13">Postsynaptic cell membrane</location>
    </subcellularLocation>
</comment>
<dbReference type="Gene3D" id="1.10.287.70">
    <property type="match status" value="1"/>
</dbReference>
<keyword evidence="9" id="KW-0325">Glycoprotein</keyword>
<sequence>MDIVLWILMLAVRWSDASRCLRTLHGKGYPLTIGMLSASAHDLITQKTIQERLERTPDVQNCFQPPHYINLLINETLKLPEHGWTYIQSGIKKALTSQGAMEGVLPNLIIGPFYTNLAMMLQRMGIPYLITAYKGFDWIDMSRVQDTIHWKTLVEIRPPAQALNLAIVDLFISRKWSSALMIMPESAADNQECQNLAGQMLNNSLSLIPFTVEPRSTKVMDAIQETLRNAQISRQTQIIVCSPRDTRDKLIESVLVKAKPFGLLQDVDFSFIFIDPTSYLLPFSGASEMYRLGLFSARCELLAYRYVRPPEGGAKTEENNAAAIDAARVTSLALKDYLRNQSVVTDAFDAERFLKVLKSVRLRDGHTGRIQFDQNGQRTNYSLYLYNHGGEDMYKTLAKWNPAGATPETRMNMSAKEEVEQAHHLGIFPDLVKIVVVEEYPFVILRDPPIGDELYEGFTIDLIKRLSKDLKFKYKIYKSPRNAYGGNSTKKSWDGMVQEIIKGNATLACGAISITSNRESVIDFSLGVLSTGVNLLVKRPKESFTIFQFMMPFSLELWMAILGASALVTVVFFVMDYCSEEDRRFTIKETIWFTIGTLLKRGTDFAPVPVSQRILTAGFLFFVLITVSTYTANMAAFLTIKNFGETIDSFEALAATENIGVSTVKGSATMSFLKSEANQKQVYAKLWKKVQGTRGLVANATEGLKKVKDGSHAFIFDYLINEAAQNIHCTVMAAGSPILLQEHGIGMKAGAPFKTNINIALLKLKEEGFMAKMKKKWWDDKRSCEVMSDSQRTGEVKFGLDHTAGVFIVGLFGVCVAAILFVSKKVWLLILRTFRKYQKRRKNPRTPEQDSPVNNGMDEAKRERLRLYYGDKGEAV</sequence>
<dbReference type="InterPro" id="IPR019594">
    <property type="entry name" value="Glu/Gly-bd"/>
</dbReference>
<accession>A0AAV2I0M1</accession>
<dbReference type="GO" id="GO:0045211">
    <property type="term" value="C:postsynaptic membrane"/>
    <property type="evidence" value="ECO:0007669"/>
    <property type="project" value="UniProtKB-SubCell"/>
</dbReference>
<feature type="chain" id="PRO_5043763414" evidence="16">
    <location>
        <begin position="18"/>
        <end position="876"/>
    </location>
</feature>
<keyword evidence="5" id="KW-0770">Synapse</keyword>
<evidence type="ECO:0000256" key="9">
    <source>
        <dbReference type="ARBA" id="ARBA00023180"/>
    </source>
</evidence>
<dbReference type="InterPro" id="IPR001828">
    <property type="entry name" value="ANF_lig-bd_rcpt"/>
</dbReference>
<dbReference type="Pfam" id="PF00060">
    <property type="entry name" value="Lig_chan"/>
    <property type="match status" value="1"/>
</dbReference>
<evidence type="ECO:0000256" key="8">
    <source>
        <dbReference type="ARBA" id="ARBA00023170"/>
    </source>
</evidence>
<dbReference type="AlphaFoldDB" id="A0AAV2I0M1"/>
<dbReference type="Gene3D" id="3.40.50.2300">
    <property type="match status" value="2"/>
</dbReference>
<feature type="domain" description="Ionotropic glutamate receptor L-glutamate and glycine-binding" evidence="18">
    <location>
        <begin position="441"/>
        <end position="502"/>
    </location>
</feature>
<evidence type="ECO:0000256" key="6">
    <source>
        <dbReference type="ARBA" id="ARBA00023065"/>
    </source>
</evidence>
<dbReference type="SMART" id="SM00918">
    <property type="entry name" value="Lig_chan-Glu_bd"/>
    <property type="match status" value="1"/>
</dbReference>
<evidence type="ECO:0000256" key="13">
    <source>
        <dbReference type="ARBA" id="ARBA00034100"/>
    </source>
</evidence>
<evidence type="ECO:0000256" key="2">
    <source>
        <dbReference type="ARBA" id="ARBA00022448"/>
    </source>
</evidence>
<feature type="signal peptide" evidence="16">
    <location>
        <begin position="1"/>
        <end position="17"/>
    </location>
</feature>
<dbReference type="SUPFAM" id="SSF53850">
    <property type="entry name" value="Periplasmic binding protein-like II"/>
    <property type="match status" value="1"/>
</dbReference>
<keyword evidence="20" id="KW-1185">Reference proteome</keyword>
<feature type="domain" description="Ionotropic glutamate receptor C-terminal" evidence="17">
    <location>
        <begin position="433"/>
        <end position="780"/>
    </location>
</feature>
<dbReference type="InterPro" id="IPR028082">
    <property type="entry name" value="Peripla_BP_I"/>
</dbReference>
<feature type="transmembrane region" description="Helical" evidence="15">
    <location>
        <begin position="619"/>
        <end position="640"/>
    </location>
</feature>
<keyword evidence="3 15" id="KW-0812">Transmembrane</keyword>
<evidence type="ECO:0000256" key="16">
    <source>
        <dbReference type="SAM" id="SignalP"/>
    </source>
</evidence>
<keyword evidence="8" id="KW-0675">Receptor</keyword>
<keyword evidence="4 15" id="KW-1133">Transmembrane helix</keyword>
<evidence type="ECO:0000256" key="10">
    <source>
        <dbReference type="ARBA" id="ARBA00023257"/>
    </source>
</evidence>
<organism evidence="19 20">
    <name type="scientific">Lymnaea stagnalis</name>
    <name type="common">Great pond snail</name>
    <name type="synonym">Helix stagnalis</name>
    <dbReference type="NCBI Taxonomy" id="6523"/>
    <lineage>
        <taxon>Eukaryota</taxon>
        <taxon>Metazoa</taxon>
        <taxon>Spiralia</taxon>
        <taxon>Lophotrochozoa</taxon>
        <taxon>Mollusca</taxon>
        <taxon>Gastropoda</taxon>
        <taxon>Heterobranchia</taxon>
        <taxon>Euthyneura</taxon>
        <taxon>Panpulmonata</taxon>
        <taxon>Hygrophila</taxon>
        <taxon>Lymnaeoidea</taxon>
        <taxon>Lymnaeidae</taxon>
        <taxon>Lymnaea</taxon>
    </lineage>
</organism>
<feature type="transmembrane region" description="Helical" evidence="15">
    <location>
        <begin position="806"/>
        <end position="831"/>
    </location>
</feature>
<dbReference type="GO" id="GO:0015276">
    <property type="term" value="F:ligand-gated monoatomic ion channel activity"/>
    <property type="evidence" value="ECO:0007669"/>
    <property type="project" value="InterPro"/>
</dbReference>
<evidence type="ECO:0000313" key="19">
    <source>
        <dbReference type="EMBL" id="CAL1540122.1"/>
    </source>
</evidence>
<dbReference type="Pfam" id="PF01094">
    <property type="entry name" value="ANF_receptor"/>
    <property type="match status" value="1"/>
</dbReference>
<keyword evidence="7 15" id="KW-0472">Membrane</keyword>
<evidence type="ECO:0000259" key="18">
    <source>
        <dbReference type="SMART" id="SM00918"/>
    </source>
</evidence>
<gene>
    <name evidence="19" type="ORF">GSLYS_00013855001</name>
</gene>
<evidence type="ECO:0000256" key="7">
    <source>
        <dbReference type="ARBA" id="ARBA00023136"/>
    </source>
</evidence>
<dbReference type="InterPro" id="IPR015683">
    <property type="entry name" value="Ionotropic_Glu_rcpt"/>
</dbReference>
<dbReference type="Proteomes" id="UP001497497">
    <property type="component" value="Unassembled WGS sequence"/>
</dbReference>
<evidence type="ECO:0000259" key="17">
    <source>
        <dbReference type="SMART" id="SM00079"/>
    </source>
</evidence>
<evidence type="ECO:0000313" key="20">
    <source>
        <dbReference type="Proteomes" id="UP001497497"/>
    </source>
</evidence>
<feature type="transmembrane region" description="Helical" evidence="15">
    <location>
        <begin position="557"/>
        <end position="578"/>
    </location>
</feature>